<sequence length="356" mass="42543">MQQVETQYCYYSNFNLFENTSQLIKKDKFIKSLLQTLGEEWRIYAGQAITIELDGQINYMAWQFCFENLLFAWLENEDSQYLEFYNQSIQRISPYNIDVVYFRPVFDGYFYSAQQLWQKMRLSRPPSQESFKSLDQIKQEEIKPMSNILKPLVIVSERIINYFRKEEQTQTQRIEYPQQQQQQQQSNWKQISKLTEDSLPLDLVENAYIYVNQFIQKTQKNCQVAKSFIVNIIELNHEVLSKFQISNQQIKIRIMQPSCLMYDNLLSIWTLANAGVQPQYFDLIGRAKSLLGINWKDNYQQPIEIFFQLMAKLYGNIILNPQIKSEDQLNHLLQNMRIQMAQLWEQEIVQSTLEKQ</sequence>
<protein>
    <submittedName>
        <fullName evidence="1">Uncharacterized protein</fullName>
    </submittedName>
</protein>
<keyword evidence="2" id="KW-1185">Reference proteome</keyword>
<reference evidence="1" key="1">
    <citation type="submission" date="2021-01" db="EMBL/GenBank/DDBJ databases">
        <authorList>
            <consortium name="Genoscope - CEA"/>
            <person name="William W."/>
        </authorList>
    </citation>
    <scope>NUCLEOTIDE SEQUENCE</scope>
</reference>
<evidence type="ECO:0000313" key="2">
    <source>
        <dbReference type="Proteomes" id="UP000689195"/>
    </source>
</evidence>
<dbReference type="AlphaFoldDB" id="A0A8S1Y2Y5"/>
<accession>A0A8S1Y2Y5</accession>
<comment type="caution">
    <text evidence="1">The sequence shown here is derived from an EMBL/GenBank/DDBJ whole genome shotgun (WGS) entry which is preliminary data.</text>
</comment>
<evidence type="ECO:0000313" key="1">
    <source>
        <dbReference type="EMBL" id="CAD8207980.1"/>
    </source>
</evidence>
<organism evidence="1 2">
    <name type="scientific">Paramecium pentaurelia</name>
    <dbReference type="NCBI Taxonomy" id="43138"/>
    <lineage>
        <taxon>Eukaryota</taxon>
        <taxon>Sar</taxon>
        <taxon>Alveolata</taxon>
        <taxon>Ciliophora</taxon>
        <taxon>Intramacronucleata</taxon>
        <taxon>Oligohymenophorea</taxon>
        <taxon>Peniculida</taxon>
        <taxon>Parameciidae</taxon>
        <taxon>Paramecium</taxon>
    </lineage>
</organism>
<dbReference type="Proteomes" id="UP000689195">
    <property type="component" value="Unassembled WGS sequence"/>
</dbReference>
<name>A0A8S1Y2Y5_9CILI</name>
<gene>
    <name evidence="1" type="ORF">PPENT_87.1.T1490070</name>
</gene>
<dbReference type="EMBL" id="CAJJDO010000149">
    <property type="protein sequence ID" value="CAD8207980.1"/>
    <property type="molecule type" value="Genomic_DNA"/>
</dbReference>
<proteinExistence type="predicted"/>
<dbReference type="OrthoDB" id="287289at2759"/>